<dbReference type="InterPro" id="IPR045210">
    <property type="entry name" value="RING-Ubox_PUB"/>
</dbReference>
<evidence type="ECO:0000256" key="6">
    <source>
        <dbReference type="ARBA" id="ARBA00022692"/>
    </source>
</evidence>
<sequence length="371" mass="41808">MAADSGFSDLSLMALLKALLDLGNEIWKPKACQKRNASAITRRIKVLCLLFEEIRDNPAIIALPPSALLCLREMHVMFQRTKRAMEEWNSASSVWLLMQTEAVSVWSCCTSSRAGLGLFVDPFQRPLLSELLRNNVLFCDSTAERLSVLDEFESKYFAAMVATALVELKHLGTIKTHNLVHKNVATVPMSIIWQIPQYCLIGAAEVFTFIGTLVVFTVSMINSLISLVRYCKCVLFGVTEECYDKDEQQAVGFTEASSTENIQVPDDFKCPISLDLMRDPEIVATGQTYDRVSITRWIEEGHCTCPKSGQKLLHTNLILNHALRSLICKWCEKNGIPFKKLEKRAWNGTLESIATTKVALKATNDCFWWRI</sequence>
<evidence type="ECO:0000256" key="8">
    <source>
        <dbReference type="ARBA" id="ARBA00022989"/>
    </source>
</evidence>
<evidence type="ECO:0000313" key="12">
    <source>
        <dbReference type="EMBL" id="KAH9295083.1"/>
    </source>
</evidence>
<keyword evidence="5" id="KW-0808">Transferase</keyword>
<reference evidence="12 13" key="1">
    <citation type="journal article" date="2021" name="Nat. Plants">
        <title>The Taxus genome provides insights into paclitaxel biosynthesis.</title>
        <authorList>
            <person name="Xiong X."/>
            <person name="Gou J."/>
            <person name="Liao Q."/>
            <person name="Li Y."/>
            <person name="Zhou Q."/>
            <person name="Bi G."/>
            <person name="Li C."/>
            <person name="Du R."/>
            <person name="Wang X."/>
            <person name="Sun T."/>
            <person name="Guo L."/>
            <person name="Liang H."/>
            <person name="Lu P."/>
            <person name="Wu Y."/>
            <person name="Zhang Z."/>
            <person name="Ro D.K."/>
            <person name="Shang Y."/>
            <person name="Huang S."/>
            <person name="Yan J."/>
        </authorList>
    </citation>
    <scope>NUCLEOTIDE SEQUENCE [LARGE SCALE GENOMIC DNA]</scope>
    <source>
        <strain evidence="12">Ta-2019</strain>
    </source>
</reference>
<dbReference type="GO" id="GO:0061630">
    <property type="term" value="F:ubiquitin protein ligase activity"/>
    <property type="evidence" value="ECO:0007669"/>
    <property type="project" value="UniProtKB-EC"/>
</dbReference>
<feature type="transmembrane region" description="Helical" evidence="10">
    <location>
        <begin position="198"/>
        <end position="221"/>
    </location>
</feature>
<dbReference type="CDD" id="cd16664">
    <property type="entry name" value="RING-Ubox_PUB"/>
    <property type="match status" value="1"/>
</dbReference>
<evidence type="ECO:0000256" key="4">
    <source>
        <dbReference type="ARBA" id="ARBA00012483"/>
    </source>
</evidence>
<dbReference type="FunFam" id="3.30.40.10:FF:000442">
    <property type="entry name" value="RING-type E3 ubiquitin transferase"/>
    <property type="match status" value="1"/>
</dbReference>
<comment type="pathway">
    <text evidence="3">Protein modification; protein ubiquitination.</text>
</comment>
<dbReference type="EC" id="2.3.2.27" evidence="4"/>
<dbReference type="PROSITE" id="PS51698">
    <property type="entry name" value="U_BOX"/>
    <property type="match status" value="1"/>
</dbReference>
<dbReference type="AlphaFoldDB" id="A0AA38CEH4"/>
<dbReference type="InterPro" id="IPR003613">
    <property type="entry name" value="Ubox_domain"/>
</dbReference>
<dbReference type="SMART" id="SM00504">
    <property type="entry name" value="Ubox"/>
    <property type="match status" value="1"/>
</dbReference>
<evidence type="ECO:0000256" key="2">
    <source>
        <dbReference type="ARBA" id="ARBA00004141"/>
    </source>
</evidence>
<proteinExistence type="predicted"/>
<protein>
    <recommendedName>
        <fullName evidence="4">RING-type E3 ubiquitin transferase</fullName>
        <ecNumber evidence="4">2.3.2.27</ecNumber>
    </recommendedName>
</protein>
<evidence type="ECO:0000259" key="11">
    <source>
        <dbReference type="PROSITE" id="PS51698"/>
    </source>
</evidence>
<comment type="subcellular location">
    <subcellularLocation>
        <location evidence="2">Membrane</location>
        <topology evidence="2">Multi-pass membrane protein</topology>
    </subcellularLocation>
</comment>
<dbReference type="SUPFAM" id="SSF57850">
    <property type="entry name" value="RING/U-box"/>
    <property type="match status" value="1"/>
</dbReference>
<organism evidence="12 13">
    <name type="scientific">Taxus chinensis</name>
    <name type="common">Chinese yew</name>
    <name type="synonym">Taxus wallichiana var. chinensis</name>
    <dbReference type="NCBI Taxonomy" id="29808"/>
    <lineage>
        <taxon>Eukaryota</taxon>
        <taxon>Viridiplantae</taxon>
        <taxon>Streptophyta</taxon>
        <taxon>Embryophyta</taxon>
        <taxon>Tracheophyta</taxon>
        <taxon>Spermatophyta</taxon>
        <taxon>Pinopsida</taxon>
        <taxon>Pinidae</taxon>
        <taxon>Conifers II</taxon>
        <taxon>Cupressales</taxon>
        <taxon>Taxaceae</taxon>
        <taxon>Taxus</taxon>
    </lineage>
</organism>
<evidence type="ECO:0000256" key="10">
    <source>
        <dbReference type="SAM" id="Phobius"/>
    </source>
</evidence>
<keyword evidence="9 10" id="KW-0472">Membrane</keyword>
<dbReference type="PANTHER" id="PTHR23315">
    <property type="entry name" value="U BOX DOMAIN-CONTAINING"/>
    <property type="match status" value="1"/>
</dbReference>
<name>A0AA38CEH4_TAXCH</name>
<comment type="caution">
    <text evidence="12">The sequence shown here is derived from an EMBL/GenBank/DDBJ whole genome shotgun (WGS) entry which is preliminary data.</text>
</comment>
<comment type="catalytic activity">
    <reaction evidence="1">
        <text>S-ubiquitinyl-[E2 ubiquitin-conjugating enzyme]-L-cysteine + [acceptor protein]-L-lysine = [E2 ubiquitin-conjugating enzyme]-L-cysteine + N(6)-ubiquitinyl-[acceptor protein]-L-lysine.</text>
        <dbReference type="EC" id="2.3.2.27"/>
    </reaction>
</comment>
<accession>A0AA38CEH4</accession>
<evidence type="ECO:0000256" key="7">
    <source>
        <dbReference type="ARBA" id="ARBA00022786"/>
    </source>
</evidence>
<keyword evidence="8 10" id="KW-1133">Transmembrane helix</keyword>
<dbReference type="InterPro" id="IPR000109">
    <property type="entry name" value="POT_fam"/>
</dbReference>
<keyword evidence="7" id="KW-0833">Ubl conjugation pathway</keyword>
<keyword evidence="13" id="KW-1185">Reference proteome</keyword>
<dbReference type="GO" id="GO:0016567">
    <property type="term" value="P:protein ubiquitination"/>
    <property type="evidence" value="ECO:0007669"/>
    <property type="project" value="InterPro"/>
</dbReference>
<dbReference type="GO" id="GO:0016020">
    <property type="term" value="C:membrane"/>
    <property type="evidence" value="ECO:0007669"/>
    <property type="project" value="UniProtKB-SubCell"/>
</dbReference>
<dbReference type="Proteomes" id="UP000824469">
    <property type="component" value="Unassembled WGS sequence"/>
</dbReference>
<evidence type="ECO:0000256" key="3">
    <source>
        <dbReference type="ARBA" id="ARBA00004906"/>
    </source>
</evidence>
<dbReference type="EMBL" id="JAHRHJ020000011">
    <property type="protein sequence ID" value="KAH9295083.1"/>
    <property type="molecule type" value="Genomic_DNA"/>
</dbReference>
<dbReference type="Gene3D" id="3.30.40.10">
    <property type="entry name" value="Zinc/RING finger domain, C3HC4 (zinc finger)"/>
    <property type="match status" value="1"/>
</dbReference>
<dbReference type="Gene3D" id="1.20.1250.20">
    <property type="entry name" value="MFS general substrate transporter like domains"/>
    <property type="match status" value="1"/>
</dbReference>
<evidence type="ECO:0000256" key="9">
    <source>
        <dbReference type="ARBA" id="ARBA00023136"/>
    </source>
</evidence>
<dbReference type="InterPro" id="IPR036259">
    <property type="entry name" value="MFS_trans_sf"/>
</dbReference>
<dbReference type="GO" id="GO:0022857">
    <property type="term" value="F:transmembrane transporter activity"/>
    <property type="evidence" value="ECO:0007669"/>
    <property type="project" value="InterPro"/>
</dbReference>
<keyword evidence="6 10" id="KW-0812">Transmembrane</keyword>
<dbReference type="PANTHER" id="PTHR23315:SF224">
    <property type="entry name" value="U-BOX DOMAIN-CONTAINING PROTEIN 1"/>
    <property type="match status" value="1"/>
</dbReference>
<evidence type="ECO:0000313" key="13">
    <source>
        <dbReference type="Proteomes" id="UP000824469"/>
    </source>
</evidence>
<evidence type="ECO:0000256" key="1">
    <source>
        <dbReference type="ARBA" id="ARBA00000900"/>
    </source>
</evidence>
<gene>
    <name evidence="12" type="ORF">KI387_038671</name>
</gene>
<dbReference type="Pfam" id="PF04564">
    <property type="entry name" value="U-box"/>
    <property type="match status" value="1"/>
</dbReference>
<dbReference type="InterPro" id="IPR013083">
    <property type="entry name" value="Znf_RING/FYVE/PHD"/>
</dbReference>
<feature type="domain" description="U-box" evidence="11">
    <location>
        <begin position="263"/>
        <end position="337"/>
    </location>
</feature>
<dbReference type="Pfam" id="PF00854">
    <property type="entry name" value="PTR2"/>
    <property type="match status" value="1"/>
</dbReference>
<evidence type="ECO:0000256" key="5">
    <source>
        <dbReference type="ARBA" id="ARBA00022679"/>
    </source>
</evidence>